<evidence type="ECO:0000313" key="1">
    <source>
        <dbReference type="EMBL" id="GFE13410.1"/>
    </source>
</evidence>
<accession>A0A640SQW2</accession>
<keyword evidence="2" id="KW-1185">Reference proteome</keyword>
<dbReference type="EMBL" id="BLIO01000001">
    <property type="protein sequence ID" value="GFE13410.1"/>
    <property type="molecule type" value="Genomic_DNA"/>
</dbReference>
<comment type="caution">
    <text evidence="1">The sequence shown here is derived from an EMBL/GenBank/DDBJ whole genome shotgun (WGS) entry which is preliminary data.</text>
</comment>
<dbReference type="RefSeq" id="WP_223123584.1">
    <property type="nucleotide sequence ID" value="NZ_BLIO01000001.1"/>
</dbReference>
<dbReference type="Proteomes" id="UP000430079">
    <property type="component" value="Unassembled WGS sequence"/>
</dbReference>
<sequence>MPDNPFWTLPIDRMTTGSGARYELTVLHPPFTVNAAELPPNDPARAAAFARSLDTIDDVLEDLGPRQQSDTHTVTTRADLDVVQAGAWGNLMSISDPAFADDGNDMPLLAEASRLRKRFPDARIVGRVEVHCGAEHTEDLVWLPDGTMFHACGWPGDEPFVVAGDPQAVMTALGITAEVLDDPAVYFDLDDEPNQNDWGALATACLGDADPWGRSDLDASALRVRHSEYATSHMESLYFITG</sequence>
<gene>
    <name evidence="1" type="ORF">Sgleb_14570</name>
</gene>
<protein>
    <submittedName>
        <fullName evidence="1">Uncharacterized protein</fullName>
    </submittedName>
</protein>
<dbReference type="AlphaFoldDB" id="A0A640SQW2"/>
<proteinExistence type="predicted"/>
<reference evidence="1 2" key="1">
    <citation type="submission" date="2019-12" db="EMBL/GenBank/DDBJ databases">
        <title>Whole genome shotgun sequence of Streptomyces hygroscopicus subsp. glebosus NBRC 13786.</title>
        <authorList>
            <person name="Ichikawa N."/>
            <person name="Kimura A."/>
            <person name="Kitahashi Y."/>
            <person name="Komaki H."/>
            <person name="Tamura T."/>
        </authorList>
    </citation>
    <scope>NUCLEOTIDE SEQUENCE [LARGE SCALE GENOMIC DNA]</scope>
    <source>
        <strain evidence="1 2">NBRC 13786</strain>
    </source>
</reference>
<dbReference type="Pfam" id="PF19859">
    <property type="entry name" value="DUF6333"/>
    <property type="match status" value="1"/>
</dbReference>
<name>A0A640SQW2_9ACTN</name>
<evidence type="ECO:0000313" key="2">
    <source>
        <dbReference type="Proteomes" id="UP000430079"/>
    </source>
</evidence>
<organism evidence="1 2">
    <name type="scientific">Streptomyces glebosus</name>
    <dbReference type="NCBI Taxonomy" id="249580"/>
    <lineage>
        <taxon>Bacteria</taxon>
        <taxon>Bacillati</taxon>
        <taxon>Actinomycetota</taxon>
        <taxon>Actinomycetes</taxon>
        <taxon>Kitasatosporales</taxon>
        <taxon>Streptomycetaceae</taxon>
        <taxon>Streptomyces</taxon>
    </lineage>
</organism>